<dbReference type="GO" id="GO:0006516">
    <property type="term" value="P:glycoprotein catabolic process"/>
    <property type="evidence" value="ECO:0007669"/>
    <property type="project" value="TreeGrafter"/>
</dbReference>
<dbReference type="GO" id="GO:0005975">
    <property type="term" value="P:carbohydrate metabolic process"/>
    <property type="evidence" value="ECO:0007669"/>
    <property type="project" value="InterPro"/>
</dbReference>
<sequence length="774" mass="84677">MLGSAKLIPVLALAAAAERSTPQAVDYTQYVNVFLGTEGGGNDFPGVARPFGMVKLGPDLLNSGTDSYSGYLSNGAFSGFTMMHEQGTGGAPKYGTVPQLPLVGNITNPLSSITVPRGAPDQGSVGYYRAQTGQNVIVELAAASRAGMYQYTFPAGSTENNILVDMSHVLPSFRGQGLGQGYAGGEFTIYPDGHYEASGIYNNGWNRSPDWTIYSCGYFNVTAETANAYTGTSSGGSVVQPSGSASSNSSNTYVGGLFTFSENIVSSRVGISWISYEKACQNLNNEIPEGTEFSTVVEGTKEAWNSQVLSTIQTTTTNATNLELLYSSLYFMNLLPTNQTGENPGWNSTEPYYSDIFTLWDLFRCSTALLHVLQPTVYEEHIRSMIDIWRFEGYLPDARSSNYNGRTQGGSNADNVLADAFVKGVRGRINWNDGYAAMVKDAEVPPNNTVPPDPMAPDSSTKEGRGALPDWLQYGFITPKYSRAASRAVDYAYNDFGLYQVAKGLGRWDDASKYLNRSRNWRNHWNPDLESIGYKGFIVPRDVSGFINTDPLNDSGYWGDPYYEASSWDYSWGDIHDMGTLVQWMGGPETFLSRLDTMFTVGANPGNPNGIIFDSTNEPTFNVPYLYNFINRQDRSVLQSRKVAKQYYNTRVNGLPGNSDAGAMQTWLLWNMIGLYPVTGQTTFLIHSPWYESLTINLGGNKKLVITSTGGDGNGDSNIYVQSLKVNGRPWKQNWLTYDDVFAHGGTMEFVLGPNPVQWATGPLPPSPATEPCV</sequence>
<evidence type="ECO:0000313" key="6">
    <source>
        <dbReference type="Proteomes" id="UP000241818"/>
    </source>
</evidence>
<dbReference type="Gene3D" id="1.20.1050.60">
    <property type="entry name" value="alpha-1,2-mannosidase"/>
    <property type="match status" value="1"/>
</dbReference>
<proteinExistence type="predicted"/>
<evidence type="ECO:0000259" key="3">
    <source>
        <dbReference type="Pfam" id="PF07971"/>
    </source>
</evidence>
<organism evidence="5 6">
    <name type="scientific">Amorphotheca resinae ATCC 22711</name>
    <dbReference type="NCBI Taxonomy" id="857342"/>
    <lineage>
        <taxon>Eukaryota</taxon>
        <taxon>Fungi</taxon>
        <taxon>Dikarya</taxon>
        <taxon>Ascomycota</taxon>
        <taxon>Pezizomycotina</taxon>
        <taxon>Leotiomycetes</taxon>
        <taxon>Helotiales</taxon>
        <taxon>Amorphothecaceae</taxon>
        <taxon>Amorphotheca</taxon>
    </lineage>
</organism>
<dbReference type="OrthoDB" id="449263at2759"/>
<protein>
    <submittedName>
        <fullName evidence="5">Glycoside hydrolase family 92 protein</fullName>
    </submittedName>
</protein>
<dbReference type="GO" id="GO:0005829">
    <property type="term" value="C:cytosol"/>
    <property type="evidence" value="ECO:0007669"/>
    <property type="project" value="TreeGrafter"/>
</dbReference>
<dbReference type="Gene3D" id="1.20.1610.10">
    <property type="entry name" value="alpha-1,2-mannosidases domains"/>
    <property type="match status" value="1"/>
</dbReference>
<feature type="signal peptide" evidence="2">
    <location>
        <begin position="1"/>
        <end position="16"/>
    </location>
</feature>
<dbReference type="InParanoid" id="A0A2T3AV09"/>
<dbReference type="GO" id="GO:0005634">
    <property type="term" value="C:nucleus"/>
    <property type="evidence" value="ECO:0007669"/>
    <property type="project" value="TreeGrafter"/>
</dbReference>
<dbReference type="InterPro" id="IPR005887">
    <property type="entry name" value="GH92_a_mannosidase_put"/>
</dbReference>
<dbReference type="STRING" id="857342.A0A2T3AV09"/>
<dbReference type="PANTHER" id="PTHR12143">
    <property type="entry name" value="PEPTIDE N-GLYCANASE PNGASE -RELATED"/>
    <property type="match status" value="1"/>
</dbReference>
<feature type="domain" description="Glycosyl hydrolase family 92" evidence="3">
    <location>
        <begin position="278"/>
        <end position="753"/>
    </location>
</feature>
<keyword evidence="6" id="KW-1185">Reference proteome</keyword>
<dbReference type="Gene3D" id="3.30.2080.10">
    <property type="entry name" value="GH92 mannosidase domain"/>
    <property type="match status" value="1"/>
</dbReference>
<dbReference type="Gene3D" id="2.70.98.10">
    <property type="match status" value="1"/>
</dbReference>
<dbReference type="GO" id="GO:0030246">
    <property type="term" value="F:carbohydrate binding"/>
    <property type="evidence" value="ECO:0007669"/>
    <property type="project" value="InterPro"/>
</dbReference>
<dbReference type="InterPro" id="IPR014718">
    <property type="entry name" value="GH-type_carb-bd"/>
</dbReference>
<keyword evidence="2" id="KW-0732">Signal</keyword>
<gene>
    <name evidence="5" type="ORF">M430DRAFT_107301</name>
</gene>
<reference evidence="5 6" key="1">
    <citation type="journal article" date="2018" name="New Phytol.">
        <title>Comparative genomics and transcriptomics depict ericoid mycorrhizal fungi as versatile saprotrophs and plant mutualists.</title>
        <authorList>
            <person name="Martino E."/>
            <person name="Morin E."/>
            <person name="Grelet G.A."/>
            <person name="Kuo A."/>
            <person name="Kohler A."/>
            <person name="Daghino S."/>
            <person name="Barry K.W."/>
            <person name="Cichocki N."/>
            <person name="Clum A."/>
            <person name="Dockter R.B."/>
            <person name="Hainaut M."/>
            <person name="Kuo R.C."/>
            <person name="LaButti K."/>
            <person name="Lindahl B.D."/>
            <person name="Lindquist E.A."/>
            <person name="Lipzen A."/>
            <person name="Khouja H.R."/>
            <person name="Magnuson J."/>
            <person name="Murat C."/>
            <person name="Ohm R.A."/>
            <person name="Singer S.W."/>
            <person name="Spatafora J.W."/>
            <person name="Wang M."/>
            <person name="Veneault-Fourrey C."/>
            <person name="Henrissat B."/>
            <person name="Grigoriev I.V."/>
            <person name="Martin F.M."/>
            <person name="Perotto S."/>
        </authorList>
    </citation>
    <scope>NUCLEOTIDE SEQUENCE [LARGE SCALE GENOMIC DNA]</scope>
    <source>
        <strain evidence="5 6">ATCC 22711</strain>
    </source>
</reference>
<dbReference type="RefSeq" id="XP_024718480.1">
    <property type="nucleotide sequence ID" value="XM_024861148.1"/>
</dbReference>
<dbReference type="GO" id="GO:0000224">
    <property type="term" value="F:peptide-N4-(N-acetyl-beta-glucosaminyl)asparagine amidase activity"/>
    <property type="evidence" value="ECO:0007669"/>
    <property type="project" value="TreeGrafter"/>
</dbReference>
<dbReference type="FunFam" id="2.70.98.10:FF:000028">
    <property type="entry name" value="Alpha-1,2-mannosidase family protein (AFU_orthologue AFUA_5G10520)"/>
    <property type="match status" value="1"/>
</dbReference>
<feature type="chain" id="PRO_5015756346" evidence="2">
    <location>
        <begin position="17"/>
        <end position="774"/>
    </location>
</feature>
<dbReference type="Pfam" id="PF07971">
    <property type="entry name" value="Glyco_hydro_92"/>
    <property type="match status" value="1"/>
</dbReference>
<accession>A0A2T3AV09</accession>
<evidence type="ECO:0000313" key="5">
    <source>
        <dbReference type="EMBL" id="PSS12482.1"/>
    </source>
</evidence>
<dbReference type="Proteomes" id="UP000241818">
    <property type="component" value="Unassembled WGS sequence"/>
</dbReference>
<dbReference type="FunFam" id="3.30.2080.10:FF:000001">
    <property type="entry name" value="Alpha-1,2-mannosidase subfamily"/>
    <property type="match status" value="1"/>
</dbReference>
<feature type="region of interest" description="Disordered" evidence="1">
    <location>
        <begin position="443"/>
        <end position="463"/>
    </location>
</feature>
<dbReference type="AlphaFoldDB" id="A0A2T3AV09"/>
<dbReference type="InterPro" id="IPR041371">
    <property type="entry name" value="GH92_N"/>
</dbReference>
<dbReference type="Pfam" id="PF17678">
    <property type="entry name" value="Glyco_hydro_92N"/>
    <property type="match status" value="1"/>
</dbReference>
<dbReference type="PANTHER" id="PTHR12143:SF38">
    <property type="entry name" value="ALPHA-1,2-MANNOSIDASE FAMILY PROTEIN (AFU_ORTHOLOGUE AFUA_5G10520)"/>
    <property type="match status" value="1"/>
</dbReference>
<evidence type="ECO:0000256" key="2">
    <source>
        <dbReference type="SAM" id="SignalP"/>
    </source>
</evidence>
<dbReference type="FunFam" id="1.20.1610.10:FF:000003">
    <property type="entry name" value="Glycoside hydrolase family 92 protein"/>
    <property type="match status" value="1"/>
</dbReference>
<dbReference type="NCBIfam" id="TIGR01180">
    <property type="entry name" value="aman2_put"/>
    <property type="match status" value="1"/>
</dbReference>
<dbReference type="FunFam" id="1.20.1050.60:FF:000002">
    <property type="entry name" value="Glycosyl hydrolase family 92"/>
    <property type="match status" value="1"/>
</dbReference>
<evidence type="ECO:0000256" key="1">
    <source>
        <dbReference type="SAM" id="MobiDB-lite"/>
    </source>
</evidence>
<dbReference type="InterPro" id="IPR012939">
    <property type="entry name" value="Glyco_hydro_92"/>
</dbReference>
<evidence type="ECO:0000259" key="4">
    <source>
        <dbReference type="Pfam" id="PF17678"/>
    </source>
</evidence>
<feature type="domain" description="Glycosyl hydrolase family 92 N-terminal" evidence="4">
    <location>
        <begin position="30"/>
        <end position="272"/>
    </location>
</feature>
<dbReference type="GeneID" id="36569229"/>
<keyword evidence="5" id="KW-0378">Hydrolase</keyword>
<dbReference type="EMBL" id="KZ679015">
    <property type="protein sequence ID" value="PSS12482.1"/>
    <property type="molecule type" value="Genomic_DNA"/>
</dbReference>
<dbReference type="SUPFAM" id="SSF48208">
    <property type="entry name" value="Six-hairpin glycosidases"/>
    <property type="match status" value="1"/>
</dbReference>
<dbReference type="InterPro" id="IPR050883">
    <property type="entry name" value="PNGase"/>
</dbReference>
<dbReference type="InterPro" id="IPR008928">
    <property type="entry name" value="6-hairpin_glycosidase_sf"/>
</dbReference>
<name>A0A2T3AV09_AMORE</name>